<gene>
    <name evidence="1" type="ORF">N1851_000013</name>
</gene>
<accession>A0AA47NE25</accession>
<protein>
    <submittedName>
        <fullName evidence="1">Uncharacterized protein</fullName>
    </submittedName>
</protein>
<sequence length="193" mass="21323">MAGRNVPVRVSDSFWSNTCAISSRPRQKGLQYAVEGYIQNIKINNEGDTTTVEAKAYRSMAKSEKPHDLYLNEHSLVDQSCSCTAGFLLSYCEPCTPWTCVVPEVMTSPPQSQGPKSTRKRKPIMSSYIHNKKELGTGVYGLLREMSDAPVSYIADETAPEVEVGGRKYAVGCDLSHQVRGTIEDSSKPVRIK</sequence>
<organism evidence="1 2">
    <name type="scientific">Merluccius polli</name>
    <name type="common">Benguela hake</name>
    <name type="synonym">Merluccius cadenati</name>
    <dbReference type="NCBI Taxonomy" id="89951"/>
    <lineage>
        <taxon>Eukaryota</taxon>
        <taxon>Metazoa</taxon>
        <taxon>Chordata</taxon>
        <taxon>Craniata</taxon>
        <taxon>Vertebrata</taxon>
        <taxon>Euteleostomi</taxon>
        <taxon>Actinopterygii</taxon>
        <taxon>Neopterygii</taxon>
        <taxon>Teleostei</taxon>
        <taxon>Neoteleostei</taxon>
        <taxon>Acanthomorphata</taxon>
        <taxon>Zeiogadaria</taxon>
        <taxon>Gadariae</taxon>
        <taxon>Gadiformes</taxon>
        <taxon>Gadoidei</taxon>
        <taxon>Merlucciidae</taxon>
        <taxon>Merluccius</taxon>
    </lineage>
</organism>
<dbReference type="AlphaFoldDB" id="A0AA47NE25"/>
<proteinExistence type="predicted"/>
<comment type="caution">
    <text evidence="1">The sequence shown here is derived from an EMBL/GenBank/DDBJ whole genome shotgun (WGS) entry which is preliminary data.</text>
</comment>
<dbReference type="Proteomes" id="UP001174136">
    <property type="component" value="Unassembled WGS sequence"/>
</dbReference>
<evidence type="ECO:0000313" key="2">
    <source>
        <dbReference type="Proteomes" id="UP001174136"/>
    </source>
</evidence>
<evidence type="ECO:0000313" key="1">
    <source>
        <dbReference type="EMBL" id="KAK0156581.1"/>
    </source>
</evidence>
<dbReference type="EMBL" id="JAOPHQ010000001">
    <property type="protein sequence ID" value="KAK0156581.1"/>
    <property type="molecule type" value="Genomic_DNA"/>
</dbReference>
<keyword evidence="2" id="KW-1185">Reference proteome</keyword>
<name>A0AA47NE25_MERPO</name>
<reference evidence="1" key="1">
    <citation type="journal article" date="2023" name="Front. Mar. Sci.">
        <title>A new Merluccius polli reference genome to investigate the effects of global change in West African waters.</title>
        <authorList>
            <person name="Mateo J.L."/>
            <person name="Blanco-Fernandez C."/>
            <person name="Garcia-Vazquez E."/>
            <person name="Machado-Schiaffino G."/>
        </authorList>
    </citation>
    <scope>NUCLEOTIDE SEQUENCE</scope>
    <source>
        <strain evidence="1">C29</strain>
        <tissue evidence="1">Fin</tissue>
    </source>
</reference>